<dbReference type="InterPro" id="IPR007421">
    <property type="entry name" value="Schlafen_AlbA_2_dom"/>
</dbReference>
<proteinExistence type="predicted"/>
<accession>A0A8S3YQG4</accession>
<reference evidence="3" key="1">
    <citation type="submission" date="2021-04" db="EMBL/GenBank/DDBJ databases">
        <authorList>
            <consortium name="Molecular Ecology Group"/>
        </authorList>
    </citation>
    <scope>NUCLEOTIDE SEQUENCE</scope>
</reference>
<feature type="domain" description="Schlafen AlbA-2" evidence="2">
    <location>
        <begin position="254"/>
        <end position="386"/>
    </location>
</feature>
<dbReference type="PANTHER" id="PTHR12155:SF48">
    <property type="entry name" value="RRM DOMAIN-CONTAINING PROTEIN"/>
    <property type="match status" value="1"/>
</dbReference>
<dbReference type="OrthoDB" id="5954290at2759"/>
<evidence type="ECO:0000313" key="4">
    <source>
        <dbReference type="Proteomes" id="UP000678393"/>
    </source>
</evidence>
<feature type="region of interest" description="Disordered" evidence="1">
    <location>
        <begin position="196"/>
        <end position="227"/>
    </location>
</feature>
<dbReference type="Proteomes" id="UP000678393">
    <property type="component" value="Unassembled WGS sequence"/>
</dbReference>
<keyword evidence="4" id="KW-1185">Reference proteome</keyword>
<organism evidence="3 4">
    <name type="scientific">Candidula unifasciata</name>
    <dbReference type="NCBI Taxonomy" id="100452"/>
    <lineage>
        <taxon>Eukaryota</taxon>
        <taxon>Metazoa</taxon>
        <taxon>Spiralia</taxon>
        <taxon>Lophotrochozoa</taxon>
        <taxon>Mollusca</taxon>
        <taxon>Gastropoda</taxon>
        <taxon>Heterobranchia</taxon>
        <taxon>Euthyneura</taxon>
        <taxon>Panpulmonata</taxon>
        <taxon>Eupulmonata</taxon>
        <taxon>Stylommatophora</taxon>
        <taxon>Helicina</taxon>
        <taxon>Helicoidea</taxon>
        <taxon>Geomitridae</taxon>
        <taxon>Candidula</taxon>
    </lineage>
</organism>
<dbReference type="Gene3D" id="3.30.950.30">
    <property type="entry name" value="Schlafen, AAA domain"/>
    <property type="match status" value="1"/>
</dbReference>
<evidence type="ECO:0000259" key="2">
    <source>
        <dbReference type="Pfam" id="PF04326"/>
    </source>
</evidence>
<evidence type="ECO:0000256" key="1">
    <source>
        <dbReference type="SAM" id="MobiDB-lite"/>
    </source>
</evidence>
<dbReference type="AlphaFoldDB" id="A0A8S3YQG4"/>
<sequence>MNESTPANKKYGVFLGPIVKGGDADQIATNVFKMLLTLGVRCSEISCVLINSKAGYVKIEVGRSECEDYLMKVLPEIKSIMSLFDLRLILECPKHVKVVRIRQVAHANSDQDISDGGSSTYRPGTGETLPELLRNTQPIAKESHQRPKAAGHEITVKTPVNITDKSSETSSSALIEFQELVEEDDSRLMRQEVTSVSDMVSSDKGHESEILHSSSSSSGGKPVMLNKKTSTPAGLPCDCPDTVFYRRFQQVGTETRYSEFKRGGVIYNQQAFRTLIAKYVCGFANAEGGTLFFGVSDDGIVRGVAIDKVLEKTIRLDIDFAVGLIKPLVEKCEYTVNFARVEEEEGEFSRNLKVLEVCVKPRKPGALRYSYNGVGYIKRDGSLQKIKIT</sequence>
<dbReference type="Pfam" id="PF04326">
    <property type="entry name" value="SLFN_AlbA_2"/>
    <property type="match status" value="1"/>
</dbReference>
<dbReference type="InterPro" id="IPR029684">
    <property type="entry name" value="Schlafen"/>
</dbReference>
<dbReference type="InterPro" id="IPR038461">
    <property type="entry name" value="Schlafen_AlbA_2_dom_sf"/>
</dbReference>
<dbReference type="PANTHER" id="PTHR12155">
    <property type="entry name" value="SCHLAFEN"/>
    <property type="match status" value="1"/>
</dbReference>
<name>A0A8S3YQG4_9EUPU</name>
<gene>
    <name evidence="3" type="ORF">CUNI_LOCUS4887</name>
</gene>
<evidence type="ECO:0000313" key="3">
    <source>
        <dbReference type="EMBL" id="CAG5119329.1"/>
    </source>
</evidence>
<feature type="compositionally biased region" description="Basic and acidic residues" evidence="1">
    <location>
        <begin position="201"/>
        <end position="210"/>
    </location>
</feature>
<comment type="caution">
    <text evidence="3">The sequence shown here is derived from an EMBL/GenBank/DDBJ whole genome shotgun (WGS) entry which is preliminary data.</text>
</comment>
<dbReference type="EMBL" id="CAJHNH020000687">
    <property type="protein sequence ID" value="CAG5119329.1"/>
    <property type="molecule type" value="Genomic_DNA"/>
</dbReference>
<protein>
    <recommendedName>
        <fullName evidence="2">Schlafen AlbA-2 domain-containing protein</fullName>
    </recommendedName>
</protein>